<keyword evidence="1" id="KW-0723">Serine/threonine-protein kinase</keyword>
<dbReference type="Pfam" id="PF14516">
    <property type="entry name" value="AAA_35"/>
    <property type="match status" value="1"/>
</dbReference>
<accession>A0A6B3N8D0</accession>
<organism evidence="1">
    <name type="scientific">Symploca sp. SIO1C4</name>
    <dbReference type="NCBI Taxonomy" id="2607765"/>
    <lineage>
        <taxon>Bacteria</taxon>
        <taxon>Bacillati</taxon>
        <taxon>Cyanobacteriota</taxon>
        <taxon>Cyanophyceae</taxon>
        <taxon>Coleofasciculales</taxon>
        <taxon>Coleofasciculaceae</taxon>
        <taxon>Symploca</taxon>
    </lineage>
</organism>
<gene>
    <name evidence="1" type="ORF">F6J89_17575</name>
</gene>
<dbReference type="EMBL" id="JAAHFQ010000358">
    <property type="protein sequence ID" value="NER29379.1"/>
    <property type="molecule type" value="Genomic_DNA"/>
</dbReference>
<protein>
    <submittedName>
        <fullName evidence="1">Serine/threonine protein kinase</fullName>
    </submittedName>
</protein>
<dbReference type="AlphaFoldDB" id="A0A6B3N8D0"/>
<reference evidence="1" key="1">
    <citation type="submission" date="2019-11" db="EMBL/GenBank/DDBJ databases">
        <title>Genomic insights into an expanded diversity of filamentous marine cyanobacteria reveals the extraordinary biosynthetic potential of Moorea and Okeania.</title>
        <authorList>
            <person name="Ferreira Leao T."/>
            <person name="Wang M."/>
            <person name="Moss N."/>
            <person name="Da Silva R."/>
            <person name="Sanders J."/>
            <person name="Nurk S."/>
            <person name="Gurevich A."/>
            <person name="Humphrey G."/>
            <person name="Reher R."/>
            <person name="Zhu Q."/>
            <person name="Belda-Ferre P."/>
            <person name="Glukhov E."/>
            <person name="Rex R."/>
            <person name="Dorrestein P.C."/>
            <person name="Knight R."/>
            <person name="Pevzner P."/>
            <person name="Gerwick W.H."/>
            <person name="Gerwick L."/>
        </authorList>
    </citation>
    <scope>NUCLEOTIDE SEQUENCE</scope>
    <source>
        <strain evidence="1">SIO1C4</strain>
    </source>
</reference>
<sequence>MISTYAPKDRRKRGVILTPQGLQKLNLAKCNAEFENNDGNRYTLEAMSERTGLAINTLSKVFAAETRVDKQTIKGCFRAFNLALESSDYFCPQPEIQELELSDTKHPAQEKESKLEFPEGQVPLDSTFYVERPPIESECYQTISQPGALLRIKAPRLMGKTSLMAKIFHQATKLNYRTVSLSFRLADREIFQDLNKFLRWLCANVALELKLSNRLEDYWDEFFGSKVSCKIYFEHYLLEATTKPLVLALDDIDRLFSYPELANDFFGLLRTWHEQGKYREIWKKLRLVVVHSNAVHTPLSIHQSPFNVGVPVELQPFTGEQVLELAKRHQLNWSTEQAKQLMAIVGGNPYLVRLALYHLQHRNLTLEQLLPLLLSSKGIYSDHLQRQLWSLKQQPKLAAAFSKVITASTAVELDLVQAFKLQSMGLVNLQGNQATSSCRLYTQYFSSLFGSGSL</sequence>
<comment type="caution">
    <text evidence="1">The sequence shown here is derived from an EMBL/GenBank/DDBJ whole genome shotgun (WGS) entry which is preliminary data.</text>
</comment>
<dbReference type="SUPFAM" id="SSF52540">
    <property type="entry name" value="P-loop containing nucleoside triphosphate hydrolases"/>
    <property type="match status" value="1"/>
</dbReference>
<evidence type="ECO:0000313" key="1">
    <source>
        <dbReference type="EMBL" id="NER29379.1"/>
    </source>
</evidence>
<keyword evidence="1" id="KW-0808">Transferase</keyword>
<dbReference type="GO" id="GO:0004674">
    <property type="term" value="F:protein serine/threonine kinase activity"/>
    <property type="evidence" value="ECO:0007669"/>
    <property type="project" value="UniProtKB-KW"/>
</dbReference>
<proteinExistence type="predicted"/>
<dbReference type="InterPro" id="IPR027417">
    <property type="entry name" value="P-loop_NTPase"/>
</dbReference>
<name>A0A6B3N8D0_9CYAN</name>
<keyword evidence="1" id="KW-0418">Kinase</keyword>
<dbReference type="Gene3D" id="3.40.50.300">
    <property type="entry name" value="P-loop containing nucleotide triphosphate hydrolases"/>
    <property type="match status" value="1"/>
</dbReference>